<dbReference type="Proteomes" id="UP000094020">
    <property type="component" value="Chromosome 6"/>
</dbReference>
<comment type="function">
    <text evidence="8">Component of the Mediator complex, a coactivator involved in the regulated transcription of nearly all RNA polymerase II-dependent genes. Mediator functions as a bridge to convey information from gene-specific regulatory proteins to the basal RNA polymerase II transcription machinery. Mediator is recruited to promoters by direct interactions with regulatory proteins and serves as a scaffold for the assembly of a functional preinitiation complex with RNA polymerase II and the general transcription factors.</text>
</comment>
<proteinExistence type="inferred from homology"/>
<sequence length="154" mass="18257">MQQHPTILPPPILPDGTQPIRSEEKEINLIRFQAELEFIQCLSNPQYIHSLAIQGYFSKKTFINYLNYLEYWRKPNYIKFIIYPTCLIYLTLLQSEIFRIRCSDIGFINELIRVGIKHHETWRVEKPPSITNGIKDEKTEIHVDNNQVHEEDEG</sequence>
<dbReference type="GO" id="GO:0003712">
    <property type="term" value="F:transcription coregulator activity"/>
    <property type="evidence" value="ECO:0007669"/>
    <property type="project" value="InterPro"/>
</dbReference>
<accession>A0A1B9I8G2</accession>
<organism evidence="9">
    <name type="scientific">Kwoniella pini CBS 10737</name>
    <dbReference type="NCBI Taxonomy" id="1296096"/>
    <lineage>
        <taxon>Eukaryota</taxon>
        <taxon>Fungi</taxon>
        <taxon>Dikarya</taxon>
        <taxon>Basidiomycota</taxon>
        <taxon>Agaricomycotina</taxon>
        <taxon>Tremellomycetes</taxon>
        <taxon>Tremellales</taxon>
        <taxon>Cryptococcaceae</taxon>
        <taxon>Kwoniella</taxon>
    </lineage>
</organism>
<comment type="subcellular location">
    <subcellularLocation>
        <location evidence="1 8">Nucleus</location>
    </subcellularLocation>
</comment>
<name>A0A1B9I8G2_9TREE</name>
<reference evidence="10" key="2">
    <citation type="submission" date="2013-07" db="EMBL/GenBank/DDBJ databases">
        <authorList>
            <consortium name="The Broad Institute Genome Sequencing Platform"/>
            <person name="Cuomo C."/>
            <person name="Litvintseva A."/>
            <person name="Chen Y."/>
            <person name="Heitman J."/>
            <person name="Sun S."/>
            <person name="Springer D."/>
            <person name="Dromer F."/>
            <person name="Young S.K."/>
            <person name="Zeng Q."/>
            <person name="Gargeya S."/>
            <person name="Fitzgerald M."/>
            <person name="Abouelleil A."/>
            <person name="Alvarado L."/>
            <person name="Berlin A.M."/>
            <person name="Chapman S.B."/>
            <person name="Dewar J."/>
            <person name="Goldberg J."/>
            <person name="Griggs A."/>
            <person name="Gujja S."/>
            <person name="Hansen M."/>
            <person name="Howarth C."/>
            <person name="Imamovic A."/>
            <person name="Larimer J."/>
            <person name="McCowan C."/>
            <person name="Murphy C."/>
            <person name="Pearson M."/>
            <person name="Priest M."/>
            <person name="Roberts A."/>
            <person name="Saif S."/>
            <person name="Shea T."/>
            <person name="Sykes S."/>
            <person name="Wortman J."/>
            <person name="Nusbaum C."/>
            <person name="Birren B."/>
        </authorList>
    </citation>
    <scope>NUCLEOTIDE SEQUENCE</scope>
    <source>
        <strain evidence="10">CBS 10737</strain>
    </source>
</reference>
<reference evidence="10" key="4">
    <citation type="submission" date="2024-02" db="EMBL/GenBank/DDBJ databases">
        <title>Comparative genomics of Cryptococcus and Kwoniella reveals pathogenesis evolution and contrasting modes of karyotype evolution via chromosome fusion or intercentromeric recombination.</title>
        <authorList>
            <person name="Coelho M.A."/>
            <person name="David-Palma M."/>
            <person name="Shea T."/>
            <person name="Bowers K."/>
            <person name="McGinley-Smith S."/>
            <person name="Mohammad A.W."/>
            <person name="Gnirke A."/>
            <person name="Yurkov A.M."/>
            <person name="Nowrousian M."/>
            <person name="Sun S."/>
            <person name="Cuomo C.A."/>
            <person name="Heitman J."/>
        </authorList>
    </citation>
    <scope>NUCLEOTIDE SEQUENCE</scope>
    <source>
        <strain evidence="10">CBS 10737</strain>
    </source>
</reference>
<dbReference type="STRING" id="1296096.A0A1B9I8G2"/>
<dbReference type="Pfam" id="PF05669">
    <property type="entry name" value="Med31"/>
    <property type="match status" value="1"/>
</dbReference>
<evidence type="ECO:0000256" key="6">
    <source>
        <dbReference type="ARBA" id="ARBA00023163"/>
    </source>
</evidence>
<evidence type="ECO:0000256" key="3">
    <source>
        <dbReference type="ARBA" id="ARBA00019660"/>
    </source>
</evidence>
<dbReference type="GeneID" id="30170953"/>
<protein>
    <recommendedName>
        <fullName evidence="3 8">Mediator of RNA polymerase II transcription subunit 31</fullName>
    </recommendedName>
</protein>
<dbReference type="InterPro" id="IPR008831">
    <property type="entry name" value="Mediator_Med31"/>
</dbReference>
<dbReference type="EMBL" id="CP144524">
    <property type="protein sequence ID" value="WWC71091.1"/>
    <property type="molecule type" value="Genomic_DNA"/>
</dbReference>
<comment type="subunit">
    <text evidence="8">Component of the Mediator complex.</text>
</comment>
<reference evidence="9" key="1">
    <citation type="submission" date="2013-07" db="EMBL/GenBank/DDBJ databases">
        <title>The Genome Sequence of Cryptococcus pinus CBS10737.</title>
        <authorList>
            <consortium name="The Broad Institute Genome Sequencing Platform"/>
            <person name="Cuomo C."/>
            <person name="Litvintseva A."/>
            <person name="Chen Y."/>
            <person name="Heitman J."/>
            <person name="Sun S."/>
            <person name="Springer D."/>
            <person name="Dromer F."/>
            <person name="Young S.K."/>
            <person name="Zeng Q."/>
            <person name="Gargeya S."/>
            <person name="Fitzgerald M."/>
            <person name="Abouelleil A."/>
            <person name="Alvarado L."/>
            <person name="Berlin A.M."/>
            <person name="Chapman S.B."/>
            <person name="Dewar J."/>
            <person name="Goldberg J."/>
            <person name="Griggs A."/>
            <person name="Gujja S."/>
            <person name="Hansen M."/>
            <person name="Howarth C."/>
            <person name="Imamovic A."/>
            <person name="Larimer J."/>
            <person name="McCowan C."/>
            <person name="Murphy C."/>
            <person name="Pearson M."/>
            <person name="Priest M."/>
            <person name="Roberts A."/>
            <person name="Saif S."/>
            <person name="Shea T."/>
            <person name="Sykes S."/>
            <person name="Wortman J."/>
            <person name="Nusbaum C."/>
            <person name="Birren B."/>
        </authorList>
    </citation>
    <scope>NUCLEOTIDE SEQUENCE [LARGE SCALE GENOMIC DNA]</scope>
    <source>
        <strain evidence="9">CBS 10737</strain>
    </source>
</reference>
<dbReference type="PANTHER" id="PTHR13186">
    <property type="entry name" value="MEDIATOR OF RNA POLYMERASE II TRANSCRIPTION SUBUNIT 31"/>
    <property type="match status" value="1"/>
</dbReference>
<gene>
    <name evidence="9" type="ORF">I206_02584</name>
    <name evidence="10" type="ORF">I206_105044</name>
</gene>
<evidence type="ECO:0000256" key="4">
    <source>
        <dbReference type="ARBA" id="ARBA00023015"/>
    </source>
</evidence>
<dbReference type="Gene3D" id="1.10.10.1340">
    <property type="entry name" value="Mediator of RNA polymerase II, submodule Med31 (Soh1)"/>
    <property type="match status" value="1"/>
</dbReference>
<comment type="similarity">
    <text evidence="2 8">Belongs to the Mediator complex subunit 31 family.</text>
</comment>
<dbReference type="RefSeq" id="XP_019013087.1">
    <property type="nucleotide sequence ID" value="XM_019154347.1"/>
</dbReference>
<dbReference type="EMBL" id="KV700115">
    <property type="protein sequence ID" value="OCF51868.1"/>
    <property type="molecule type" value="Genomic_DNA"/>
</dbReference>
<dbReference type="KEGG" id="kpin:30170953"/>
<evidence type="ECO:0000313" key="11">
    <source>
        <dbReference type="Proteomes" id="UP000094020"/>
    </source>
</evidence>
<dbReference type="OrthoDB" id="10257739at2759"/>
<evidence type="ECO:0000256" key="2">
    <source>
        <dbReference type="ARBA" id="ARBA00006378"/>
    </source>
</evidence>
<keyword evidence="6 8" id="KW-0804">Transcription</keyword>
<keyword evidence="11" id="KW-1185">Reference proteome</keyword>
<reference evidence="9" key="3">
    <citation type="submission" date="2016-07" db="EMBL/GenBank/DDBJ databases">
        <title>Evolution of pathogenesis and genome organization in the Tremellales.</title>
        <authorList>
            <person name="Cuomo C."/>
            <person name="Litvintseva A."/>
            <person name="Heitman J."/>
            <person name="Chen Y."/>
            <person name="Sun S."/>
            <person name="Springer D."/>
            <person name="Dromer F."/>
            <person name="Young S."/>
            <person name="Zeng Q."/>
            <person name="Chapman S."/>
            <person name="Gujja S."/>
            <person name="Saif S."/>
            <person name="Birren B."/>
        </authorList>
    </citation>
    <scope>NUCLEOTIDE SEQUENCE</scope>
    <source>
        <strain evidence="9">CBS 10737</strain>
    </source>
</reference>
<evidence type="ECO:0000256" key="5">
    <source>
        <dbReference type="ARBA" id="ARBA00023159"/>
    </source>
</evidence>
<evidence type="ECO:0000256" key="7">
    <source>
        <dbReference type="ARBA" id="ARBA00023242"/>
    </source>
</evidence>
<evidence type="ECO:0000256" key="8">
    <source>
        <dbReference type="RuleBase" id="RU364129"/>
    </source>
</evidence>
<evidence type="ECO:0000256" key="1">
    <source>
        <dbReference type="ARBA" id="ARBA00004123"/>
    </source>
</evidence>
<dbReference type="AlphaFoldDB" id="A0A1B9I8G2"/>
<keyword evidence="5 8" id="KW-0010">Activator</keyword>
<dbReference type="GO" id="GO:0016592">
    <property type="term" value="C:mediator complex"/>
    <property type="evidence" value="ECO:0007669"/>
    <property type="project" value="InterPro"/>
</dbReference>
<dbReference type="InterPro" id="IPR038089">
    <property type="entry name" value="Med31_sf"/>
</dbReference>
<evidence type="ECO:0000313" key="10">
    <source>
        <dbReference type="EMBL" id="WWC71091.1"/>
    </source>
</evidence>
<keyword evidence="4 8" id="KW-0805">Transcription regulation</keyword>
<evidence type="ECO:0000313" key="9">
    <source>
        <dbReference type="EMBL" id="OCF51868.1"/>
    </source>
</evidence>
<keyword evidence="7 8" id="KW-0539">Nucleus</keyword>
<dbReference type="GO" id="GO:0006355">
    <property type="term" value="P:regulation of DNA-templated transcription"/>
    <property type="evidence" value="ECO:0007669"/>
    <property type="project" value="InterPro"/>
</dbReference>